<dbReference type="EMBL" id="LAZR01011428">
    <property type="protein sequence ID" value="KKM61726.1"/>
    <property type="molecule type" value="Genomic_DNA"/>
</dbReference>
<evidence type="ECO:0000313" key="1">
    <source>
        <dbReference type="EMBL" id="KKM61726.1"/>
    </source>
</evidence>
<reference evidence="1" key="1">
    <citation type="journal article" date="2015" name="Nature">
        <title>Complex archaea that bridge the gap between prokaryotes and eukaryotes.</title>
        <authorList>
            <person name="Spang A."/>
            <person name="Saw J.H."/>
            <person name="Jorgensen S.L."/>
            <person name="Zaremba-Niedzwiedzka K."/>
            <person name="Martijn J."/>
            <person name="Lind A.E."/>
            <person name="van Eijk R."/>
            <person name="Schleper C."/>
            <person name="Guy L."/>
            <person name="Ettema T.J."/>
        </authorList>
    </citation>
    <scope>NUCLEOTIDE SEQUENCE</scope>
</reference>
<gene>
    <name evidence="1" type="ORF">LCGC14_1528800</name>
</gene>
<dbReference type="AlphaFoldDB" id="A0A0F9JH87"/>
<comment type="caution">
    <text evidence="1">The sequence shown here is derived from an EMBL/GenBank/DDBJ whole genome shotgun (WGS) entry which is preliminary data.</text>
</comment>
<organism evidence="1">
    <name type="scientific">marine sediment metagenome</name>
    <dbReference type="NCBI Taxonomy" id="412755"/>
    <lineage>
        <taxon>unclassified sequences</taxon>
        <taxon>metagenomes</taxon>
        <taxon>ecological metagenomes</taxon>
    </lineage>
</organism>
<protein>
    <submittedName>
        <fullName evidence="1">Uncharacterized protein</fullName>
    </submittedName>
</protein>
<accession>A0A0F9JH87</accession>
<name>A0A0F9JH87_9ZZZZ</name>
<sequence>MLPQGTEPLVLADGTKINPIDGLVIHDTSLVEVPNTEQIKREIVASRKRISDLPVPPGQMNTISVIISYTLFGINDEDISLTLFIPLEQVIQIKKSDSYKNLQEQFIKNILESDLSSVRSMFIQKSKTAADKMFSLLNSDSEATQITAAKDVLDRAGHRPVDVIEHRHKMEGGLTIEYVEKKDDVPMIDVTPKEM</sequence>
<proteinExistence type="predicted"/>